<dbReference type="SUPFAM" id="SSF55729">
    <property type="entry name" value="Acyl-CoA N-acyltransferases (Nat)"/>
    <property type="match status" value="1"/>
</dbReference>
<evidence type="ECO:0000256" key="2">
    <source>
        <dbReference type="ARBA" id="ARBA00023315"/>
    </source>
</evidence>
<dbReference type="AlphaFoldDB" id="A0A7W4K8G2"/>
<evidence type="ECO:0000313" key="4">
    <source>
        <dbReference type="EMBL" id="MBB2202200.1"/>
    </source>
</evidence>
<dbReference type="Pfam" id="PF00583">
    <property type="entry name" value="Acetyltransf_1"/>
    <property type="match status" value="1"/>
</dbReference>
<proteinExistence type="predicted"/>
<gene>
    <name evidence="4" type="ORF">HLH28_11555</name>
</gene>
<evidence type="ECO:0000313" key="5">
    <source>
        <dbReference type="Proteomes" id="UP000578030"/>
    </source>
</evidence>
<comment type="caution">
    <text evidence="4">The sequence shown here is derived from an EMBL/GenBank/DDBJ whole genome shotgun (WGS) entry which is preliminary data.</text>
</comment>
<dbReference type="InterPro" id="IPR000182">
    <property type="entry name" value="GNAT_dom"/>
</dbReference>
<accession>A0A7W4K8G2</accession>
<dbReference type="PROSITE" id="PS51186">
    <property type="entry name" value="GNAT"/>
    <property type="match status" value="1"/>
</dbReference>
<dbReference type="GO" id="GO:0016747">
    <property type="term" value="F:acyltransferase activity, transferring groups other than amino-acyl groups"/>
    <property type="evidence" value="ECO:0007669"/>
    <property type="project" value="InterPro"/>
</dbReference>
<dbReference type="InterPro" id="IPR016181">
    <property type="entry name" value="Acyl_CoA_acyltransferase"/>
</dbReference>
<protein>
    <submittedName>
        <fullName evidence="4">GNAT family N-acetyltransferase</fullName>
    </submittedName>
</protein>
<keyword evidence="1 4" id="KW-0808">Transferase</keyword>
<reference evidence="4 5" key="1">
    <citation type="submission" date="2020-04" db="EMBL/GenBank/DDBJ databases">
        <title>Description of novel Gluconacetobacter.</title>
        <authorList>
            <person name="Sombolestani A."/>
        </authorList>
    </citation>
    <scope>NUCLEOTIDE SEQUENCE [LARGE SCALE GENOMIC DNA]</scope>
    <source>
        <strain evidence="4 5">LMG 27802</strain>
    </source>
</reference>
<sequence>MTETTIRITDQPSPDECAAVLDTLRQFTRDAVPVLDNRDFAALVTADTGKILGGLIASSRWGGFHIEMLALPEALRGRGLGARLFTAAEQEARRRACHHMWLDTHAFQGRRFYERHGFEVFGQIDGPSPYYPRYFMRKTLA</sequence>
<dbReference type="PANTHER" id="PTHR43420">
    <property type="entry name" value="ACETYLTRANSFERASE"/>
    <property type="match status" value="1"/>
</dbReference>
<feature type="domain" description="N-acetyltransferase" evidence="3">
    <location>
        <begin position="1"/>
        <end position="141"/>
    </location>
</feature>
<keyword evidence="5" id="KW-1185">Reference proteome</keyword>
<evidence type="ECO:0000256" key="1">
    <source>
        <dbReference type="ARBA" id="ARBA00022679"/>
    </source>
</evidence>
<keyword evidence="2" id="KW-0012">Acyltransferase</keyword>
<dbReference type="Proteomes" id="UP000578030">
    <property type="component" value="Unassembled WGS sequence"/>
</dbReference>
<evidence type="ECO:0000259" key="3">
    <source>
        <dbReference type="PROSITE" id="PS51186"/>
    </source>
</evidence>
<dbReference type="EMBL" id="JABEQM010000008">
    <property type="protein sequence ID" value="MBB2202200.1"/>
    <property type="molecule type" value="Genomic_DNA"/>
</dbReference>
<name>A0A7W4K8G2_9PROT</name>
<organism evidence="4 5">
    <name type="scientific">Gluconacetobacter tumulisoli</name>
    <dbReference type="NCBI Taxonomy" id="1286189"/>
    <lineage>
        <taxon>Bacteria</taxon>
        <taxon>Pseudomonadati</taxon>
        <taxon>Pseudomonadota</taxon>
        <taxon>Alphaproteobacteria</taxon>
        <taxon>Acetobacterales</taxon>
        <taxon>Acetobacteraceae</taxon>
        <taxon>Gluconacetobacter</taxon>
    </lineage>
</organism>
<dbReference type="Gene3D" id="3.40.630.30">
    <property type="match status" value="1"/>
</dbReference>
<dbReference type="InterPro" id="IPR050680">
    <property type="entry name" value="YpeA/RimI_acetyltransf"/>
</dbReference>
<dbReference type="CDD" id="cd04301">
    <property type="entry name" value="NAT_SF"/>
    <property type="match status" value="1"/>
</dbReference>